<dbReference type="GeneID" id="90004703"/>
<proteinExistence type="predicted"/>
<dbReference type="Proteomes" id="UP001334248">
    <property type="component" value="Unassembled WGS sequence"/>
</dbReference>
<sequence>MALSQQAGNTQALPGLCESGVSLAAVDTTDWENAVDEAWSIADEADNSAIKSSFSSFNPTGPFNADGIRPATSNQLMMAPSRPLSAAPSQRASPSFGVESQKLESVREDGQQTDLAGLGIFSCPPAVPLSSVPNFSRPSNIHHAKNRSSLCYGANEVLTRSSSQESIILSITSSTIGTQRSSNSSMCADDLWNLSSAPEKQFIDPAATDQVEQIADQTNAPEARPESGCLPSEVIEHLLSKVSITPSALEAAEIQDIVLPIPPVSQHKYSKSSSKVAVPERRLPVIARSRKRFKTTGTRLQRSAPV</sequence>
<gene>
    <name evidence="1" type="ORF">PMZ80_011254</name>
</gene>
<name>A0ABR0R794_9EURO</name>
<dbReference type="RefSeq" id="XP_064724597.1">
    <property type="nucleotide sequence ID" value="XM_064879633.1"/>
</dbReference>
<evidence type="ECO:0000313" key="1">
    <source>
        <dbReference type="EMBL" id="KAK5936507.1"/>
    </source>
</evidence>
<reference evidence="1 2" key="1">
    <citation type="journal article" date="2023" name="Res Sq">
        <title>Genomic and morphological characterization of Knufia obscura isolated from the Mars 2020 spacecraft assembly facility.</title>
        <authorList>
            <person name="Chander A.M."/>
            <person name="Teixeira M.M."/>
            <person name="Singh N.K."/>
            <person name="Williams M.P."/>
            <person name="Parker C.W."/>
            <person name="Leo P."/>
            <person name="Stajich J.E."/>
            <person name="Torok T."/>
            <person name="Tighe S."/>
            <person name="Mason C.E."/>
            <person name="Venkateswaran K."/>
        </authorList>
    </citation>
    <scope>NUCLEOTIDE SEQUENCE [LARGE SCALE GENOMIC DNA]</scope>
    <source>
        <strain evidence="1 2">CCFEE 5817</strain>
    </source>
</reference>
<organism evidence="1 2">
    <name type="scientific">Knufia obscura</name>
    <dbReference type="NCBI Taxonomy" id="1635080"/>
    <lineage>
        <taxon>Eukaryota</taxon>
        <taxon>Fungi</taxon>
        <taxon>Dikarya</taxon>
        <taxon>Ascomycota</taxon>
        <taxon>Pezizomycotina</taxon>
        <taxon>Eurotiomycetes</taxon>
        <taxon>Chaetothyriomycetidae</taxon>
        <taxon>Chaetothyriales</taxon>
        <taxon>Trichomeriaceae</taxon>
        <taxon>Knufia</taxon>
    </lineage>
</organism>
<evidence type="ECO:0000313" key="2">
    <source>
        <dbReference type="Proteomes" id="UP001334248"/>
    </source>
</evidence>
<comment type="caution">
    <text evidence="1">The sequence shown here is derived from an EMBL/GenBank/DDBJ whole genome shotgun (WGS) entry which is preliminary data.</text>
</comment>
<dbReference type="EMBL" id="JAVHJV010000035">
    <property type="protein sequence ID" value="KAK5936507.1"/>
    <property type="molecule type" value="Genomic_DNA"/>
</dbReference>
<accession>A0ABR0R794</accession>
<keyword evidence="2" id="KW-1185">Reference proteome</keyword>
<protein>
    <submittedName>
        <fullName evidence="1">Uncharacterized protein</fullName>
    </submittedName>
</protein>